<sequence>MLSTKLKNCLDNNHVWYNTIQHSIAYTAQETAQRTHVPGKEFAKTVMVKKDGQMLMVVLPATRKLDLEQLRAGLGAKQVELAQEDEFRGIFPECEIGAMPPFGNLYGVDVVVAKALTTDDEIAFNAGTHSDIVKLTYKDYATIVQPKVVECSADID</sequence>
<dbReference type="Pfam" id="PF04073">
    <property type="entry name" value="tRNA_edit"/>
    <property type="match status" value="1"/>
</dbReference>
<name>A0A2A4T2H8_9DELT</name>
<dbReference type="AlphaFoldDB" id="A0A2A4T2H8"/>
<dbReference type="InterPro" id="IPR007214">
    <property type="entry name" value="YbaK/aa-tRNA-synth-assoc-dom"/>
</dbReference>
<dbReference type="EMBL" id="NVSR01000051">
    <property type="protein sequence ID" value="PCI27712.1"/>
    <property type="molecule type" value="Genomic_DNA"/>
</dbReference>
<feature type="domain" description="YbaK/aminoacyl-tRNA synthetase-associated" evidence="1">
    <location>
        <begin position="25"/>
        <end position="142"/>
    </location>
</feature>
<dbReference type="InterPro" id="IPR036754">
    <property type="entry name" value="YbaK/aa-tRNA-synt-asso_dom_sf"/>
</dbReference>
<dbReference type="GO" id="GO:0002161">
    <property type="term" value="F:aminoacyl-tRNA deacylase activity"/>
    <property type="evidence" value="ECO:0007669"/>
    <property type="project" value="InterPro"/>
</dbReference>
<dbReference type="Gene3D" id="3.90.960.10">
    <property type="entry name" value="YbaK/aminoacyl-tRNA synthetase-associated domain"/>
    <property type="match status" value="1"/>
</dbReference>
<dbReference type="SUPFAM" id="SSF55826">
    <property type="entry name" value="YbaK/ProRS associated domain"/>
    <property type="match status" value="1"/>
</dbReference>
<reference evidence="3" key="1">
    <citation type="submission" date="2017-08" db="EMBL/GenBank/DDBJ databases">
        <title>A dynamic microbial community with high functional redundancy inhabits the cold, oxic subseafloor aquifer.</title>
        <authorList>
            <person name="Tully B.J."/>
            <person name="Wheat C.G."/>
            <person name="Glazer B.T."/>
            <person name="Huber J.A."/>
        </authorList>
    </citation>
    <scope>NUCLEOTIDE SEQUENCE [LARGE SCALE GENOMIC DNA]</scope>
</reference>
<dbReference type="PANTHER" id="PTHR30411:SF9">
    <property type="entry name" value="MULTIFUNCTIONAL SER_THR-TRNA DEACYLASE PROXP-Y"/>
    <property type="match status" value="1"/>
</dbReference>
<dbReference type="CDD" id="cd04332">
    <property type="entry name" value="YbaK_like"/>
    <property type="match status" value="1"/>
</dbReference>
<dbReference type="PANTHER" id="PTHR30411">
    <property type="entry name" value="CYTOPLASMIC PROTEIN"/>
    <property type="match status" value="1"/>
</dbReference>
<dbReference type="Proteomes" id="UP000218113">
    <property type="component" value="Unassembled WGS sequence"/>
</dbReference>
<proteinExistence type="predicted"/>
<organism evidence="2 3">
    <name type="scientific">SAR324 cluster bacterium</name>
    <dbReference type="NCBI Taxonomy" id="2024889"/>
    <lineage>
        <taxon>Bacteria</taxon>
        <taxon>Deltaproteobacteria</taxon>
        <taxon>SAR324 cluster</taxon>
    </lineage>
</organism>
<comment type="caution">
    <text evidence="2">The sequence shown here is derived from an EMBL/GenBank/DDBJ whole genome shotgun (WGS) entry which is preliminary data.</text>
</comment>
<evidence type="ECO:0000313" key="3">
    <source>
        <dbReference type="Proteomes" id="UP000218113"/>
    </source>
</evidence>
<protein>
    <submittedName>
        <fullName evidence="2">Deacylase</fullName>
    </submittedName>
</protein>
<accession>A0A2A4T2H8</accession>
<evidence type="ECO:0000313" key="2">
    <source>
        <dbReference type="EMBL" id="PCI27712.1"/>
    </source>
</evidence>
<gene>
    <name evidence="2" type="ORF">COB67_07935</name>
</gene>
<evidence type="ECO:0000259" key="1">
    <source>
        <dbReference type="Pfam" id="PF04073"/>
    </source>
</evidence>